<protein>
    <submittedName>
        <fullName evidence="1">Uncharacterized protein</fullName>
    </submittedName>
</protein>
<evidence type="ECO:0000313" key="1">
    <source>
        <dbReference type="EMBL" id="KAG7326211.1"/>
    </source>
</evidence>
<dbReference type="Proteomes" id="UP000824219">
    <property type="component" value="Linkage Group LG11"/>
</dbReference>
<dbReference type="EMBL" id="JAHKSW010000011">
    <property type="protein sequence ID" value="KAG7326211.1"/>
    <property type="molecule type" value="Genomic_DNA"/>
</dbReference>
<reference evidence="1 2" key="1">
    <citation type="submission" date="2021-06" db="EMBL/GenBank/DDBJ databases">
        <title>Chromosome-level genome assembly of the red-tail catfish (Hemibagrus wyckioides).</title>
        <authorList>
            <person name="Shao F."/>
        </authorList>
    </citation>
    <scope>NUCLEOTIDE SEQUENCE [LARGE SCALE GENOMIC DNA]</scope>
    <source>
        <strain evidence="1">EC202008001</strain>
        <tissue evidence="1">Blood</tissue>
    </source>
</reference>
<gene>
    <name evidence="1" type="ORF">KOW79_009612</name>
</gene>
<accession>A0A9D3SIZ4</accession>
<evidence type="ECO:0000313" key="2">
    <source>
        <dbReference type="Proteomes" id="UP000824219"/>
    </source>
</evidence>
<proteinExistence type="predicted"/>
<name>A0A9D3SIZ4_9TELE</name>
<sequence length="72" mass="7654">MASLTGNLSRFPHPKQLETLLPSLIRQHPGAISVNLGEGEDRRGPSRPGLVTYLIALHGAVHAGLARPALIL</sequence>
<keyword evidence="2" id="KW-1185">Reference proteome</keyword>
<organism evidence="1 2">
    <name type="scientific">Hemibagrus wyckioides</name>
    <dbReference type="NCBI Taxonomy" id="337641"/>
    <lineage>
        <taxon>Eukaryota</taxon>
        <taxon>Metazoa</taxon>
        <taxon>Chordata</taxon>
        <taxon>Craniata</taxon>
        <taxon>Vertebrata</taxon>
        <taxon>Euteleostomi</taxon>
        <taxon>Actinopterygii</taxon>
        <taxon>Neopterygii</taxon>
        <taxon>Teleostei</taxon>
        <taxon>Ostariophysi</taxon>
        <taxon>Siluriformes</taxon>
        <taxon>Bagridae</taxon>
        <taxon>Hemibagrus</taxon>
    </lineage>
</organism>
<comment type="caution">
    <text evidence="1">The sequence shown here is derived from an EMBL/GenBank/DDBJ whole genome shotgun (WGS) entry which is preliminary data.</text>
</comment>
<dbReference type="AlphaFoldDB" id="A0A9D3SIZ4"/>